<dbReference type="eggNOG" id="ENOG502QRH7">
    <property type="taxonomic scope" value="Eukaryota"/>
</dbReference>
<accession>D8UDV3</accession>
<dbReference type="EMBL" id="GL378386">
    <property type="protein sequence ID" value="EFJ42111.1"/>
    <property type="molecule type" value="Genomic_DNA"/>
</dbReference>
<name>D8UDV3_VOLCA</name>
<evidence type="ECO:0000313" key="1">
    <source>
        <dbReference type="EMBL" id="EFJ42111.1"/>
    </source>
</evidence>
<dbReference type="OrthoDB" id="524569at2759"/>
<evidence type="ECO:0000313" key="2">
    <source>
        <dbReference type="Proteomes" id="UP000001058"/>
    </source>
</evidence>
<reference evidence="1 2" key="1">
    <citation type="journal article" date="2010" name="Science">
        <title>Genomic analysis of organismal complexity in the multicellular green alga Volvox carteri.</title>
        <authorList>
            <person name="Prochnik S.E."/>
            <person name="Umen J."/>
            <person name="Nedelcu A.M."/>
            <person name="Hallmann A."/>
            <person name="Miller S.M."/>
            <person name="Nishii I."/>
            <person name="Ferris P."/>
            <person name="Kuo A."/>
            <person name="Mitros T."/>
            <person name="Fritz-Laylin L.K."/>
            <person name="Hellsten U."/>
            <person name="Chapman J."/>
            <person name="Simakov O."/>
            <person name="Rensing S.A."/>
            <person name="Terry A."/>
            <person name="Pangilinan J."/>
            <person name="Kapitonov V."/>
            <person name="Jurka J."/>
            <person name="Salamov A."/>
            <person name="Shapiro H."/>
            <person name="Schmutz J."/>
            <person name="Grimwood J."/>
            <person name="Lindquist E."/>
            <person name="Lucas S."/>
            <person name="Grigoriev I.V."/>
            <person name="Schmitt R."/>
            <person name="Kirk D."/>
            <person name="Rokhsar D.S."/>
        </authorList>
    </citation>
    <scope>NUCLEOTIDE SEQUENCE [LARGE SCALE GENOMIC DNA]</scope>
    <source>
        <strain evidence="2">f. Nagariensis / Eve</strain>
    </source>
</reference>
<dbReference type="RefSeq" id="XP_002956808.1">
    <property type="nucleotide sequence ID" value="XM_002956762.1"/>
</dbReference>
<keyword evidence="2" id="KW-1185">Reference proteome</keyword>
<dbReference type="InParanoid" id="D8UDV3"/>
<evidence type="ECO:0008006" key="3">
    <source>
        <dbReference type="Google" id="ProtNLM"/>
    </source>
</evidence>
<gene>
    <name evidence="1" type="ORF">VOLCADRAFT_97869</name>
</gene>
<dbReference type="AlphaFoldDB" id="D8UDV3"/>
<dbReference type="Proteomes" id="UP000001058">
    <property type="component" value="Unassembled WGS sequence"/>
</dbReference>
<proteinExistence type="predicted"/>
<dbReference type="GeneID" id="9622579"/>
<sequence>MAAEHCVIMFLRLPYPLLADEHMSMAMRSLRRLGKDILLFPWFSGDRIRGALWLLRVAITYKKILLVDWTKPAPLTDFLVPNEIDWTFSGLDEMLFRNGSSTLSTDDFNDAVYRQVPTALEKFLSTKVYTTNSNQHFDTRDMVGVQPVDRLYEDGSCFFKFLFKPHPLIAARGDAHLQQLYGSESVDYVAWHWRHFDADGMSEKGIMASELSRVLSCAEGMARKVDVDLDQRPMLLVTDFNVFRQMVANRELRRLITPNIVARHIDLGQHAHDELVDIFVDLYLLSRVATVSNGILTGRDNI</sequence>
<protein>
    <recommendedName>
        <fullName evidence="3">O-fucosyltransferase family protein</fullName>
    </recommendedName>
</protein>
<dbReference type="KEGG" id="vcn:VOLCADRAFT_97869"/>
<organism evidence="2">
    <name type="scientific">Volvox carteri f. nagariensis</name>
    <dbReference type="NCBI Taxonomy" id="3068"/>
    <lineage>
        <taxon>Eukaryota</taxon>
        <taxon>Viridiplantae</taxon>
        <taxon>Chlorophyta</taxon>
        <taxon>core chlorophytes</taxon>
        <taxon>Chlorophyceae</taxon>
        <taxon>CS clade</taxon>
        <taxon>Chlamydomonadales</taxon>
        <taxon>Volvocaceae</taxon>
        <taxon>Volvox</taxon>
    </lineage>
</organism>